<organism evidence="3">
    <name type="scientific">marine sediment metagenome</name>
    <dbReference type="NCBI Taxonomy" id="412755"/>
    <lineage>
        <taxon>unclassified sequences</taxon>
        <taxon>metagenomes</taxon>
        <taxon>ecological metagenomes</taxon>
    </lineage>
</organism>
<dbReference type="Gene3D" id="3.40.228.10">
    <property type="entry name" value="Dimethylsulfoxide Reductase, domain 2"/>
    <property type="match status" value="1"/>
</dbReference>
<dbReference type="GO" id="GO:0003954">
    <property type="term" value="F:NADH dehydrogenase activity"/>
    <property type="evidence" value="ECO:0007669"/>
    <property type="project" value="TreeGrafter"/>
</dbReference>
<dbReference type="GO" id="GO:0016020">
    <property type="term" value="C:membrane"/>
    <property type="evidence" value="ECO:0007669"/>
    <property type="project" value="TreeGrafter"/>
</dbReference>
<dbReference type="SUPFAM" id="SSF53706">
    <property type="entry name" value="Formate dehydrogenase/DMSO reductase, domains 1-3"/>
    <property type="match status" value="1"/>
</dbReference>
<dbReference type="InterPro" id="IPR050123">
    <property type="entry name" value="Prok_molybdopt-oxidoreductase"/>
</dbReference>
<feature type="domain" description="Molybdopterin oxidoreductase" evidence="2">
    <location>
        <begin position="144"/>
        <end position="372"/>
    </location>
</feature>
<dbReference type="Pfam" id="PF00384">
    <property type="entry name" value="Molybdopterin"/>
    <property type="match status" value="1"/>
</dbReference>
<name>A0A0F8YGS1_9ZZZZ</name>
<dbReference type="InterPro" id="IPR006656">
    <property type="entry name" value="Mopterin_OxRdtase"/>
</dbReference>
<dbReference type="GO" id="GO:0022904">
    <property type="term" value="P:respiratory electron transport chain"/>
    <property type="evidence" value="ECO:0007669"/>
    <property type="project" value="TreeGrafter"/>
</dbReference>
<dbReference type="EMBL" id="LAZR01057039">
    <property type="protein sequence ID" value="KKK72875.1"/>
    <property type="molecule type" value="Genomic_DNA"/>
</dbReference>
<evidence type="ECO:0000259" key="2">
    <source>
        <dbReference type="Pfam" id="PF00384"/>
    </source>
</evidence>
<protein>
    <recommendedName>
        <fullName evidence="2">Molybdopterin oxidoreductase domain-containing protein</fullName>
    </recommendedName>
</protein>
<comment type="caution">
    <text evidence="3">The sequence shown here is derived from an EMBL/GenBank/DDBJ whole genome shotgun (WGS) entry which is preliminary data.</text>
</comment>
<reference evidence="3" key="1">
    <citation type="journal article" date="2015" name="Nature">
        <title>Complex archaea that bridge the gap between prokaryotes and eukaryotes.</title>
        <authorList>
            <person name="Spang A."/>
            <person name="Saw J.H."/>
            <person name="Jorgensen S.L."/>
            <person name="Zaremba-Niedzwiedzka K."/>
            <person name="Martijn J."/>
            <person name="Lind A.E."/>
            <person name="van Eijk R."/>
            <person name="Schleper C."/>
            <person name="Guy L."/>
            <person name="Ettema T.J."/>
        </authorList>
    </citation>
    <scope>NUCLEOTIDE SEQUENCE</scope>
</reference>
<proteinExistence type="predicted"/>
<dbReference type="PANTHER" id="PTHR43105">
    <property type="entry name" value="RESPIRATORY NITRATE REDUCTASE"/>
    <property type="match status" value="1"/>
</dbReference>
<evidence type="ECO:0000313" key="3">
    <source>
        <dbReference type="EMBL" id="KKK72875.1"/>
    </source>
</evidence>
<gene>
    <name evidence="3" type="ORF">LCGC14_2899500</name>
</gene>
<dbReference type="PANTHER" id="PTHR43105:SF14">
    <property type="entry name" value="FORMATE DEHYDROGENASE H"/>
    <property type="match status" value="1"/>
</dbReference>
<accession>A0A0F8YGS1</accession>
<feature type="non-terminal residue" evidence="3">
    <location>
        <position position="372"/>
    </location>
</feature>
<dbReference type="Gene3D" id="3.40.50.740">
    <property type="match status" value="1"/>
</dbReference>
<sequence>MTYILKHLLPGLLLLTLPLPCALQAAASRATYAVVVSKATREHAEWSNVVDALVKKHAAEGITYGADMADTLAALQELHPRYTCFVARPAEATRQFVADVHTLTRQYDDDPYTDTLWGILTGYDAPGALRIAGHDEPLVVRKVGSGTDVALLNAIMNVIVEEKLYDRQYIEGFTEGFFEFRDHIRSFTPERMSELCGIAPEVIRDVARRFAGAQRGMIFWGMGISQHIHGTDNSRCLISLALLCGHVGRPGTGLHPLRGQNNVQGASDAGLIPQVMPDYQAVTDPEVRELFRHIWKGTQIDAQPGLTVVEIIDAMYRGEIKGMYVLGENPAMSDPDVEHARNSLAKLDHLVVQDIFMTETAMFADVILPASA</sequence>
<keyword evidence="1" id="KW-0560">Oxidoreductase</keyword>
<evidence type="ECO:0000256" key="1">
    <source>
        <dbReference type="ARBA" id="ARBA00023002"/>
    </source>
</evidence>
<dbReference type="AlphaFoldDB" id="A0A0F8YGS1"/>